<dbReference type="OrthoDB" id="9800897at2"/>
<dbReference type="GO" id="GO:0006355">
    <property type="term" value="P:regulation of DNA-templated transcription"/>
    <property type="evidence" value="ECO:0007669"/>
    <property type="project" value="TreeGrafter"/>
</dbReference>
<organism evidence="6 7">
    <name type="scientific">Massilia glaciei</name>
    <dbReference type="NCBI Taxonomy" id="1524097"/>
    <lineage>
        <taxon>Bacteria</taxon>
        <taxon>Pseudomonadati</taxon>
        <taxon>Pseudomonadota</taxon>
        <taxon>Betaproteobacteria</taxon>
        <taxon>Burkholderiales</taxon>
        <taxon>Oxalobacteraceae</taxon>
        <taxon>Telluria group</taxon>
        <taxon>Massilia</taxon>
    </lineage>
</organism>
<dbReference type="InterPro" id="IPR011006">
    <property type="entry name" value="CheY-like_superfamily"/>
</dbReference>
<dbReference type="GO" id="GO:0000156">
    <property type="term" value="F:phosphorelay response regulator activity"/>
    <property type="evidence" value="ECO:0007669"/>
    <property type="project" value="TreeGrafter"/>
</dbReference>
<name>A0A2U2HHI3_9BURK</name>
<evidence type="ECO:0000256" key="3">
    <source>
        <dbReference type="ARBA" id="ARBA00023125"/>
    </source>
</evidence>
<feature type="modified residue" description="4-aspartylphosphate" evidence="4">
    <location>
        <position position="66"/>
    </location>
</feature>
<dbReference type="GO" id="GO:0000976">
    <property type="term" value="F:transcription cis-regulatory region binding"/>
    <property type="evidence" value="ECO:0007669"/>
    <property type="project" value="TreeGrafter"/>
</dbReference>
<protein>
    <submittedName>
        <fullName evidence="6">DNA-binding response regulator</fullName>
    </submittedName>
</protein>
<dbReference type="Gene3D" id="3.40.50.2300">
    <property type="match status" value="1"/>
</dbReference>
<dbReference type="SMART" id="SM00448">
    <property type="entry name" value="REC"/>
    <property type="match status" value="1"/>
</dbReference>
<evidence type="ECO:0000256" key="1">
    <source>
        <dbReference type="ARBA" id="ARBA00022553"/>
    </source>
</evidence>
<proteinExistence type="predicted"/>
<gene>
    <name evidence="6" type="ORF">C7C56_017955</name>
</gene>
<keyword evidence="2" id="KW-0902">Two-component regulatory system</keyword>
<evidence type="ECO:0000256" key="4">
    <source>
        <dbReference type="PROSITE-ProRule" id="PRU00169"/>
    </source>
</evidence>
<dbReference type="InterPro" id="IPR001789">
    <property type="entry name" value="Sig_transdc_resp-reg_receiver"/>
</dbReference>
<dbReference type="PROSITE" id="PS50110">
    <property type="entry name" value="RESPONSE_REGULATORY"/>
    <property type="match status" value="1"/>
</dbReference>
<dbReference type="EMBL" id="PXWF02000256">
    <property type="protein sequence ID" value="PWF45380.1"/>
    <property type="molecule type" value="Genomic_DNA"/>
</dbReference>
<evidence type="ECO:0000259" key="5">
    <source>
        <dbReference type="PROSITE" id="PS50110"/>
    </source>
</evidence>
<evidence type="ECO:0000313" key="7">
    <source>
        <dbReference type="Proteomes" id="UP000241421"/>
    </source>
</evidence>
<evidence type="ECO:0000313" key="6">
    <source>
        <dbReference type="EMBL" id="PWF45380.1"/>
    </source>
</evidence>
<dbReference type="GO" id="GO:0032993">
    <property type="term" value="C:protein-DNA complex"/>
    <property type="evidence" value="ECO:0007669"/>
    <property type="project" value="TreeGrafter"/>
</dbReference>
<keyword evidence="1 4" id="KW-0597">Phosphoprotein</keyword>
<sequence length="137" mass="15081">MQDTQAPTATPAPVSIMLVEDDDHIAQVLVFMLERQGYRATLATDGRAARALIESGGAVPDLVLLDVMLPYLDGFELVRIIRAQAGWEKTPIVMLTAKTMEQDVVRALDAGANDYVVKPFQPNELLARVRRNLRPAP</sequence>
<feature type="domain" description="Response regulatory" evidence="5">
    <location>
        <begin position="15"/>
        <end position="133"/>
    </location>
</feature>
<evidence type="ECO:0000256" key="2">
    <source>
        <dbReference type="ARBA" id="ARBA00023012"/>
    </source>
</evidence>
<reference evidence="6 7" key="1">
    <citation type="submission" date="2018-04" db="EMBL/GenBank/DDBJ databases">
        <title>Massilia violaceinigra sp. nov., a novel purple-pigmented bacterium isolated from Tianshan glacier, Xinjiang, China.</title>
        <authorList>
            <person name="Wang H."/>
        </authorList>
    </citation>
    <scope>NUCLEOTIDE SEQUENCE [LARGE SCALE GENOMIC DNA]</scope>
    <source>
        <strain evidence="6 7">B448-2</strain>
    </source>
</reference>
<dbReference type="AlphaFoldDB" id="A0A2U2HHI3"/>
<dbReference type="PANTHER" id="PTHR48111:SF40">
    <property type="entry name" value="PHOSPHATE REGULON TRANSCRIPTIONAL REGULATORY PROTEIN PHOB"/>
    <property type="match status" value="1"/>
</dbReference>
<accession>A0A2U2HHI3</accession>
<dbReference type="Proteomes" id="UP000241421">
    <property type="component" value="Unassembled WGS sequence"/>
</dbReference>
<dbReference type="SUPFAM" id="SSF52172">
    <property type="entry name" value="CheY-like"/>
    <property type="match status" value="1"/>
</dbReference>
<dbReference type="CDD" id="cd17574">
    <property type="entry name" value="REC_OmpR"/>
    <property type="match status" value="1"/>
</dbReference>
<dbReference type="GO" id="GO:0005829">
    <property type="term" value="C:cytosol"/>
    <property type="evidence" value="ECO:0007669"/>
    <property type="project" value="TreeGrafter"/>
</dbReference>
<dbReference type="InterPro" id="IPR039420">
    <property type="entry name" value="WalR-like"/>
</dbReference>
<dbReference type="RefSeq" id="WP_106758743.1">
    <property type="nucleotide sequence ID" value="NZ_PXWF02000256.1"/>
</dbReference>
<keyword evidence="7" id="KW-1185">Reference proteome</keyword>
<dbReference type="Pfam" id="PF00072">
    <property type="entry name" value="Response_reg"/>
    <property type="match status" value="1"/>
</dbReference>
<keyword evidence="3 6" id="KW-0238">DNA-binding</keyword>
<comment type="caution">
    <text evidence="6">The sequence shown here is derived from an EMBL/GenBank/DDBJ whole genome shotgun (WGS) entry which is preliminary data.</text>
</comment>
<dbReference type="PANTHER" id="PTHR48111">
    <property type="entry name" value="REGULATOR OF RPOS"/>
    <property type="match status" value="1"/>
</dbReference>